<feature type="transmembrane region" description="Helical" evidence="1">
    <location>
        <begin position="46"/>
        <end position="71"/>
    </location>
</feature>
<keyword evidence="1" id="KW-0812">Transmembrane</keyword>
<proteinExistence type="predicted"/>
<reference evidence="2" key="1">
    <citation type="journal article" date="2020" name="Nature">
        <title>Giant virus diversity and host interactions through global metagenomics.</title>
        <authorList>
            <person name="Schulz F."/>
            <person name="Roux S."/>
            <person name="Paez-Espino D."/>
            <person name="Jungbluth S."/>
            <person name="Walsh D.A."/>
            <person name="Denef V.J."/>
            <person name="McMahon K.D."/>
            <person name="Konstantinidis K.T."/>
            <person name="Eloe-Fadrosh E.A."/>
            <person name="Kyrpides N.C."/>
            <person name="Woyke T."/>
        </authorList>
    </citation>
    <scope>NUCLEOTIDE SEQUENCE</scope>
    <source>
        <strain evidence="2">GVMAG-S-3300013006-138</strain>
    </source>
</reference>
<dbReference type="Pfam" id="PF09945">
    <property type="entry name" value="DUF2177"/>
    <property type="match status" value="1"/>
</dbReference>
<sequence length="121" mass="13410">MKFDLVSFLLSLVILPIVDAPWLILNTYIGIPMFEKIQGAPVKLQILPAIVVYVALALLLIQQTSALNAAITGSLVYAVYDFTNLATLKDYKLSFAIQDTTWGGILFGISYFLLDKIHKAF</sequence>
<feature type="transmembrane region" description="Helical" evidence="1">
    <location>
        <begin position="91"/>
        <end position="114"/>
    </location>
</feature>
<evidence type="ECO:0000256" key="1">
    <source>
        <dbReference type="SAM" id="Phobius"/>
    </source>
</evidence>
<feature type="transmembrane region" description="Helical" evidence="1">
    <location>
        <begin position="6"/>
        <end position="25"/>
    </location>
</feature>
<keyword evidence="1" id="KW-0472">Membrane</keyword>
<dbReference type="InterPro" id="IPR018687">
    <property type="entry name" value="DUF2177_membr"/>
</dbReference>
<dbReference type="EMBL" id="MN740933">
    <property type="protein sequence ID" value="QHU18468.1"/>
    <property type="molecule type" value="Genomic_DNA"/>
</dbReference>
<protein>
    <recommendedName>
        <fullName evidence="3">DUF2177 family protein</fullName>
    </recommendedName>
</protein>
<evidence type="ECO:0000313" key="2">
    <source>
        <dbReference type="EMBL" id="QHU18468.1"/>
    </source>
</evidence>
<evidence type="ECO:0008006" key="3">
    <source>
        <dbReference type="Google" id="ProtNLM"/>
    </source>
</evidence>
<dbReference type="AlphaFoldDB" id="A0A6C0KQ57"/>
<accession>A0A6C0KQ57</accession>
<organism evidence="2">
    <name type="scientific">viral metagenome</name>
    <dbReference type="NCBI Taxonomy" id="1070528"/>
    <lineage>
        <taxon>unclassified sequences</taxon>
        <taxon>metagenomes</taxon>
        <taxon>organismal metagenomes</taxon>
    </lineage>
</organism>
<name>A0A6C0KQ57_9ZZZZ</name>
<keyword evidence="1" id="KW-1133">Transmembrane helix</keyword>